<dbReference type="PROSITE" id="PS51084">
    <property type="entry name" value="HIT_2"/>
    <property type="match status" value="1"/>
</dbReference>
<proteinExistence type="predicted"/>
<comment type="caution">
    <text evidence="3">The sequence shown here is derived from an EMBL/GenBank/DDBJ whole genome shotgun (WGS) entry which is preliminary data.</text>
</comment>
<protein>
    <submittedName>
        <fullName evidence="3">HIT family protein</fullName>
    </submittedName>
</protein>
<dbReference type="RefSeq" id="WP_343756954.1">
    <property type="nucleotide sequence ID" value="NZ_BAAACW010000165.1"/>
</dbReference>
<feature type="domain" description="HIT" evidence="2">
    <location>
        <begin position="41"/>
        <end position="116"/>
    </location>
</feature>
<gene>
    <name evidence="3" type="ORF">GCM10008932_23950</name>
</gene>
<dbReference type="PANTHER" id="PTHR46648:SF1">
    <property type="entry name" value="ADENOSINE 5'-MONOPHOSPHORAMIDASE HNT1"/>
    <property type="match status" value="1"/>
</dbReference>
<evidence type="ECO:0000313" key="3">
    <source>
        <dbReference type="EMBL" id="GAA0371852.1"/>
    </source>
</evidence>
<accession>A0ABN0XTF0</accession>
<dbReference type="EMBL" id="BAAACW010000165">
    <property type="protein sequence ID" value="GAA0371852.1"/>
    <property type="molecule type" value="Genomic_DNA"/>
</dbReference>
<dbReference type="InterPro" id="IPR001310">
    <property type="entry name" value="Histidine_triad_HIT"/>
</dbReference>
<evidence type="ECO:0000313" key="4">
    <source>
        <dbReference type="Proteomes" id="UP001501166"/>
    </source>
</evidence>
<evidence type="ECO:0000259" key="2">
    <source>
        <dbReference type="PROSITE" id="PS51084"/>
    </source>
</evidence>
<feature type="short sequence motif" description="Histidine triad motif" evidence="1">
    <location>
        <begin position="101"/>
        <end position="105"/>
    </location>
</feature>
<dbReference type="SUPFAM" id="SSF54197">
    <property type="entry name" value="HIT-like"/>
    <property type="match status" value="1"/>
</dbReference>
<dbReference type="Pfam" id="PF01230">
    <property type="entry name" value="HIT"/>
    <property type="match status" value="1"/>
</dbReference>
<organism evidence="3 4">
    <name type="scientific">Alkalibacterium iburiense</name>
    <dbReference type="NCBI Taxonomy" id="290589"/>
    <lineage>
        <taxon>Bacteria</taxon>
        <taxon>Bacillati</taxon>
        <taxon>Bacillota</taxon>
        <taxon>Bacilli</taxon>
        <taxon>Lactobacillales</taxon>
        <taxon>Carnobacteriaceae</taxon>
        <taxon>Alkalibacterium</taxon>
    </lineage>
</organism>
<dbReference type="InterPro" id="IPR036265">
    <property type="entry name" value="HIT-like_sf"/>
</dbReference>
<evidence type="ECO:0000256" key="1">
    <source>
        <dbReference type="PROSITE-ProRule" id="PRU00464"/>
    </source>
</evidence>
<keyword evidence="4" id="KW-1185">Reference proteome</keyword>
<reference evidence="3 4" key="1">
    <citation type="journal article" date="2019" name="Int. J. Syst. Evol. Microbiol.">
        <title>The Global Catalogue of Microorganisms (GCM) 10K type strain sequencing project: providing services to taxonomists for standard genome sequencing and annotation.</title>
        <authorList>
            <consortium name="The Broad Institute Genomics Platform"/>
            <consortium name="The Broad Institute Genome Sequencing Center for Infectious Disease"/>
            <person name="Wu L."/>
            <person name="Ma J."/>
        </authorList>
    </citation>
    <scope>NUCLEOTIDE SEQUENCE [LARGE SCALE GENOMIC DNA]</scope>
    <source>
        <strain evidence="3 4">JCM 12662</strain>
    </source>
</reference>
<dbReference type="PANTHER" id="PTHR46648">
    <property type="entry name" value="HIT FAMILY PROTEIN 1"/>
    <property type="match status" value="1"/>
</dbReference>
<sequence>MENCVFCKLKLESEQTIVLSNEHCLFLQLKQAETKGSQLEGAGLIVPRTHRESAFDMTSEEWEATYDLLHKVKRYIDKKHTPQGYNLGWNCGEVAGQHIFHAHFHIIPRYDDEPLSGKGIRHLFKSKENKRKHTEYNM</sequence>
<dbReference type="InterPro" id="IPR011146">
    <property type="entry name" value="HIT-like"/>
</dbReference>
<dbReference type="Gene3D" id="3.30.428.10">
    <property type="entry name" value="HIT-like"/>
    <property type="match status" value="1"/>
</dbReference>
<name>A0ABN0XTF0_9LACT</name>
<dbReference type="Proteomes" id="UP001501166">
    <property type="component" value="Unassembled WGS sequence"/>
</dbReference>